<evidence type="ECO:0000256" key="5">
    <source>
        <dbReference type="ARBA" id="ARBA00022723"/>
    </source>
</evidence>
<keyword evidence="9" id="KW-0671">Queuosine biosynthesis</keyword>
<comment type="cofactor">
    <cofactor evidence="9 10">
        <name>Zn(2+)</name>
        <dbReference type="ChEBI" id="CHEBI:29105"/>
    </cofactor>
    <text evidence="9 10">Binds 1 zinc ion per subunit.</text>
</comment>
<dbReference type="RefSeq" id="WP_048756737.1">
    <property type="nucleotide sequence ID" value="NZ_CCAZ020000001.1"/>
</dbReference>
<dbReference type="STRING" id="1035.BN961_02364"/>
<dbReference type="GO" id="GO:0008616">
    <property type="term" value="P:tRNA queuosine(34) biosynthetic process"/>
    <property type="evidence" value="ECO:0007669"/>
    <property type="project" value="UniProtKB-KW"/>
</dbReference>
<dbReference type="OrthoDB" id="9804698at2"/>
<dbReference type="EC" id="4.-.-.-" evidence="9"/>
<dbReference type="AlphaFoldDB" id="A0A090MTM9"/>
<dbReference type="GO" id="GO:0046872">
    <property type="term" value="F:metal ion binding"/>
    <property type="evidence" value="ECO:0007669"/>
    <property type="project" value="UniProtKB-KW"/>
</dbReference>
<dbReference type="SUPFAM" id="SSF55620">
    <property type="entry name" value="Tetrahydrobiopterin biosynthesis enzymes-like"/>
    <property type="match status" value="1"/>
</dbReference>
<feature type="binding site" evidence="10">
    <location>
        <position position="29"/>
    </location>
    <ligand>
        <name>Zn(2+)</name>
        <dbReference type="ChEBI" id="CHEBI:29105"/>
    </ligand>
</feature>
<dbReference type="InterPro" id="IPR038418">
    <property type="entry name" value="6-PTP_synth/QueD_sf"/>
</dbReference>
<dbReference type="EMBL" id="CCAZ020000001">
    <property type="protein sequence ID" value="CEG08944.1"/>
    <property type="molecule type" value="Genomic_DNA"/>
</dbReference>
<dbReference type="Proteomes" id="UP000035762">
    <property type="component" value="Unassembled WGS sequence"/>
</dbReference>
<dbReference type="UniPathway" id="UPA00391"/>
<dbReference type="Gene3D" id="3.30.479.10">
    <property type="entry name" value="6-pyruvoyl tetrahydropterin synthase/QueD"/>
    <property type="match status" value="1"/>
</dbReference>
<name>A0A090MTM9_AFIFE</name>
<evidence type="ECO:0000256" key="2">
    <source>
        <dbReference type="ARBA" id="ARBA00005061"/>
    </source>
</evidence>
<dbReference type="PANTHER" id="PTHR12589:SF7">
    <property type="entry name" value="6-PYRUVOYL TETRAHYDROBIOPTERIN SYNTHASE"/>
    <property type="match status" value="1"/>
</dbReference>
<dbReference type="GO" id="GO:0070497">
    <property type="term" value="F:6-carboxytetrahydropterin synthase activity"/>
    <property type="evidence" value="ECO:0007669"/>
    <property type="project" value="UniProtKB-EC"/>
</dbReference>
<keyword evidence="6 9" id="KW-0862">Zinc</keyword>
<evidence type="ECO:0000256" key="10">
    <source>
        <dbReference type="PIRSR" id="PIRSR006113-2"/>
    </source>
</evidence>
<evidence type="ECO:0000256" key="4">
    <source>
        <dbReference type="ARBA" id="ARBA00018141"/>
    </source>
</evidence>
<gene>
    <name evidence="11" type="primary">queD_2</name>
    <name evidence="11" type="ORF">BN961_02364</name>
</gene>
<keyword evidence="7 9" id="KW-0456">Lyase</keyword>
<reference evidence="11 12" key="1">
    <citation type="journal article" date="2014" name="Genome Announc.">
        <title>Genome Sequence of Afipia felis Strain 76713, Isolated in Hospital Water Using an Amoeba Co-Culture Procedure.</title>
        <authorList>
            <person name="Benamar S."/>
            <person name="La Scola B."/>
            <person name="Croce O."/>
        </authorList>
    </citation>
    <scope>NUCLEOTIDE SEQUENCE [LARGE SCALE GENOMIC DNA]</scope>
    <source>
        <strain evidence="11 12">76713</strain>
    </source>
</reference>
<keyword evidence="12" id="KW-1185">Reference proteome</keyword>
<accession>A0A090MTM9</accession>
<dbReference type="PIRSF" id="PIRSF006113">
    <property type="entry name" value="PTP_synth"/>
    <property type="match status" value="1"/>
</dbReference>
<feature type="binding site" evidence="10">
    <location>
        <position position="14"/>
    </location>
    <ligand>
        <name>Zn(2+)</name>
        <dbReference type="ChEBI" id="CHEBI:29105"/>
    </ligand>
</feature>
<comment type="catalytic activity">
    <reaction evidence="8 9">
        <text>7,8-dihydroneopterin 3'-triphosphate + H2O = 6-carboxy-5,6,7,8-tetrahydropterin + triphosphate + acetaldehyde + 2 H(+)</text>
        <dbReference type="Rhea" id="RHEA:27966"/>
        <dbReference type="ChEBI" id="CHEBI:15343"/>
        <dbReference type="ChEBI" id="CHEBI:15377"/>
        <dbReference type="ChEBI" id="CHEBI:15378"/>
        <dbReference type="ChEBI" id="CHEBI:18036"/>
        <dbReference type="ChEBI" id="CHEBI:58462"/>
        <dbReference type="ChEBI" id="CHEBI:61032"/>
        <dbReference type="EC" id="4.1.2.50"/>
    </reaction>
</comment>
<comment type="pathway">
    <text evidence="2 9">Purine metabolism; 7-cyano-7-deazaguanine biosynthesis.</text>
</comment>
<evidence type="ECO:0000313" key="11">
    <source>
        <dbReference type="EMBL" id="CEG08944.1"/>
    </source>
</evidence>
<feature type="binding site" evidence="10">
    <location>
        <position position="31"/>
    </location>
    <ligand>
        <name>Zn(2+)</name>
        <dbReference type="ChEBI" id="CHEBI:29105"/>
    </ligand>
</feature>
<evidence type="ECO:0000256" key="6">
    <source>
        <dbReference type="ARBA" id="ARBA00022833"/>
    </source>
</evidence>
<dbReference type="InterPro" id="IPR007115">
    <property type="entry name" value="6-PTP_synth/QueD"/>
</dbReference>
<comment type="similarity">
    <text evidence="3 9">Belongs to the PTPS family. QueD subfamily.</text>
</comment>
<sequence>MWELTKSFHFEAAHSLKGTTLGENSEEIHGHSFRAEVTIRGMPDPATGMVMDLGLLERKIADVRKALDHKFLNKIEAIGLPTLENLSRYIWDSVQGAGDVTRVSVHRDSCGESCTYFGPQSK</sequence>
<keyword evidence="5 9" id="KW-0479">Metal-binding</keyword>
<evidence type="ECO:0000256" key="8">
    <source>
        <dbReference type="ARBA" id="ARBA00048807"/>
    </source>
</evidence>
<proteinExistence type="inferred from homology"/>
<protein>
    <recommendedName>
        <fullName evidence="4 9">6-carboxy-5,6,7,8-tetrahydropterin synthase</fullName>
        <ecNumber evidence="9">4.-.-.-</ecNumber>
    </recommendedName>
</protein>
<evidence type="ECO:0000313" key="12">
    <source>
        <dbReference type="Proteomes" id="UP000035762"/>
    </source>
</evidence>
<organism evidence="11 12">
    <name type="scientific">Afipia felis</name>
    <name type="common">Cat scratch disease bacillus</name>
    <dbReference type="NCBI Taxonomy" id="1035"/>
    <lineage>
        <taxon>Bacteria</taxon>
        <taxon>Pseudomonadati</taxon>
        <taxon>Pseudomonadota</taxon>
        <taxon>Alphaproteobacteria</taxon>
        <taxon>Hyphomicrobiales</taxon>
        <taxon>Nitrobacteraceae</taxon>
        <taxon>Afipia</taxon>
    </lineage>
</organism>
<evidence type="ECO:0000256" key="7">
    <source>
        <dbReference type="ARBA" id="ARBA00023239"/>
    </source>
</evidence>
<evidence type="ECO:0000256" key="9">
    <source>
        <dbReference type="PIRNR" id="PIRNR006113"/>
    </source>
</evidence>
<comment type="caution">
    <text evidence="11">The sequence shown here is derived from an EMBL/GenBank/DDBJ whole genome shotgun (WGS) entry which is preliminary data.</text>
</comment>
<dbReference type="PANTHER" id="PTHR12589">
    <property type="entry name" value="PYRUVOYL TETRAHYDROBIOPTERIN SYNTHASE"/>
    <property type="match status" value="1"/>
</dbReference>
<evidence type="ECO:0000256" key="3">
    <source>
        <dbReference type="ARBA" id="ARBA00008900"/>
    </source>
</evidence>
<evidence type="ECO:0000256" key="1">
    <source>
        <dbReference type="ARBA" id="ARBA00002285"/>
    </source>
</evidence>
<comment type="function">
    <text evidence="1">Catalyzes the conversion of 7,8-dihydroneopterin triphosphate (H2NTP) to 6-carboxy-5,6,7,8-tetrahydropterin (CPH4) and acetaldehyde.</text>
</comment>
<dbReference type="Pfam" id="PF01242">
    <property type="entry name" value="PTPS"/>
    <property type="match status" value="1"/>
</dbReference>